<dbReference type="RefSeq" id="WP_090247069.1">
    <property type="nucleotide sequence ID" value="NZ_FPAS01000001.1"/>
</dbReference>
<accession>A0A1I6YML9</accession>
<keyword evidence="3" id="KW-1185">Reference proteome</keyword>
<protein>
    <submittedName>
        <fullName evidence="2">Methyltransferase domain-containing protein</fullName>
    </submittedName>
</protein>
<dbReference type="CDD" id="cd02440">
    <property type="entry name" value="AdoMet_MTases"/>
    <property type="match status" value="1"/>
</dbReference>
<dbReference type="OrthoDB" id="9811589at2"/>
<keyword evidence="2" id="KW-0489">Methyltransferase</keyword>
<dbReference type="InterPro" id="IPR025714">
    <property type="entry name" value="Methyltranfer_dom"/>
</dbReference>
<dbReference type="PANTHER" id="PTHR43861">
    <property type="entry name" value="TRANS-ACONITATE 2-METHYLTRANSFERASE-RELATED"/>
    <property type="match status" value="1"/>
</dbReference>
<dbReference type="STRING" id="477690.SAMN05216474_1008"/>
<dbReference type="Gene3D" id="2.20.25.110">
    <property type="entry name" value="S-adenosyl-L-methionine-dependent methyltransferases"/>
    <property type="match status" value="1"/>
</dbReference>
<proteinExistence type="predicted"/>
<name>A0A1I6YML9_9FLAO</name>
<dbReference type="Pfam" id="PF13847">
    <property type="entry name" value="Methyltransf_31"/>
    <property type="match status" value="1"/>
</dbReference>
<dbReference type="GO" id="GO:0008168">
    <property type="term" value="F:methyltransferase activity"/>
    <property type="evidence" value="ECO:0007669"/>
    <property type="project" value="UniProtKB-KW"/>
</dbReference>
<keyword evidence="2" id="KW-0808">Transferase</keyword>
<dbReference type="SUPFAM" id="SSF53335">
    <property type="entry name" value="S-adenosyl-L-methionine-dependent methyltransferases"/>
    <property type="match status" value="1"/>
</dbReference>
<gene>
    <name evidence="2" type="ORF">SAMN05216474_1008</name>
</gene>
<dbReference type="InterPro" id="IPR029063">
    <property type="entry name" value="SAM-dependent_MTases_sf"/>
</dbReference>
<dbReference type="Gene3D" id="3.40.50.150">
    <property type="entry name" value="Vaccinia Virus protein VP39"/>
    <property type="match status" value="1"/>
</dbReference>
<dbReference type="PANTHER" id="PTHR43861:SF1">
    <property type="entry name" value="TRANS-ACONITATE 2-METHYLTRANSFERASE"/>
    <property type="match status" value="1"/>
</dbReference>
<dbReference type="EMBL" id="FPAS01000001">
    <property type="protein sequence ID" value="SFT51471.1"/>
    <property type="molecule type" value="Genomic_DNA"/>
</dbReference>
<dbReference type="GO" id="GO:0032259">
    <property type="term" value="P:methylation"/>
    <property type="evidence" value="ECO:0007669"/>
    <property type="project" value="UniProtKB-KW"/>
</dbReference>
<dbReference type="Proteomes" id="UP000236454">
    <property type="component" value="Unassembled WGS sequence"/>
</dbReference>
<evidence type="ECO:0000313" key="2">
    <source>
        <dbReference type="EMBL" id="SFT51471.1"/>
    </source>
</evidence>
<dbReference type="AlphaFoldDB" id="A0A1I6YML9"/>
<reference evidence="2 3" key="1">
    <citation type="submission" date="2016-10" db="EMBL/GenBank/DDBJ databases">
        <authorList>
            <person name="de Groot N.N."/>
        </authorList>
    </citation>
    <scope>NUCLEOTIDE SEQUENCE [LARGE SCALE GENOMIC DNA]</scope>
    <source>
        <strain evidence="2 3">CGMCC 1.7005</strain>
    </source>
</reference>
<evidence type="ECO:0000259" key="1">
    <source>
        <dbReference type="Pfam" id="PF13847"/>
    </source>
</evidence>
<feature type="domain" description="Methyltransferase" evidence="1">
    <location>
        <begin position="41"/>
        <end position="179"/>
    </location>
</feature>
<evidence type="ECO:0000313" key="3">
    <source>
        <dbReference type="Proteomes" id="UP000236454"/>
    </source>
</evidence>
<sequence length="246" mass="28579">MSKPWFEQWFNTKYYHILYKNRDFDEAELFIDNLYNFMGLSNEHVCDLACGKGRHSIYLNKKGLDVVGLDLAVQSIAQAKVHENEKLHFDTHDMRDVYEGAKFDVVFNLFTSFGYFDDQSDNLQVLKSVHQMLKPGGRLLIDFFNAKHVITNLVEDEVKEVDGISFHIERSFNGTHILKNIQFTAEEKEFDFTERVQAVSYDDFKRLLTEAGFEVKATFGDFKLNAFDEENSERLIIVANKQDGSN</sequence>
<organism evidence="2 3">
    <name type="scientific">Lishizhenia tianjinensis</name>
    <dbReference type="NCBI Taxonomy" id="477690"/>
    <lineage>
        <taxon>Bacteria</taxon>
        <taxon>Pseudomonadati</taxon>
        <taxon>Bacteroidota</taxon>
        <taxon>Flavobacteriia</taxon>
        <taxon>Flavobacteriales</taxon>
        <taxon>Crocinitomicaceae</taxon>
        <taxon>Lishizhenia</taxon>
    </lineage>
</organism>